<feature type="signal peptide" evidence="1">
    <location>
        <begin position="1"/>
        <end position="30"/>
    </location>
</feature>
<sequence>MKFPNQTFAILTSSLSLFTVNLAVSSPAQASIVCESGTISNYSNGSLANCILGQNMTVQVYNPSSGSSNFYCQAKEYISFDEKAQFQSCRLSQDTQIRNGNSIETCPAEYRVYFSVSNDGIQSISCSL</sequence>
<gene>
    <name evidence="2" type="ORF">QI031_07485</name>
</gene>
<accession>A0AAJ6NVL3</accession>
<dbReference type="EMBL" id="CP124543">
    <property type="protein sequence ID" value="WGV27323.1"/>
    <property type="molecule type" value="Genomic_DNA"/>
</dbReference>
<dbReference type="Proteomes" id="UP001223520">
    <property type="component" value="Chromosome"/>
</dbReference>
<protein>
    <recommendedName>
        <fullName evidence="4">Secreted protein</fullName>
    </recommendedName>
</protein>
<reference evidence="2 3" key="1">
    <citation type="journal article" date="2023" name="Limnol Oceanogr Lett">
        <title>Environmental adaptations by the intertidal Antarctic cyanobacterium Halotia branconii CENA392 as revealed using long-read genome sequencing.</title>
        <authorList>
            <person name="Dextro R.B."/>
            <person name="Delbaje E."/>
            <person name="Freitas P.N.N."/>
            <person name="Geraldes V."/>
            <person name="Pinto E."/>
            <person name="Long P.F."/>
            <person name="Fiore M.F."/>
        </authorList>
    </citation>
    <scope>NUCLEOTIDE SEQUENCE [LARGE SCALE GENOMIC DNA]</scope>
    <source>
        <strain evidence="2 3">CENA392</strain>
    </source>
</reference>
<evidence type="ECO:0008006" key="4">
    <source>
        <dbReference type="Google" id="ProtNLM"/>
    </source>
</evidence>
<evidence type="ECO:0000313" key="3">
    <source>
        <dbReference type="Proteomes" id="UP001223520"/>
    </source>
</evidence>
<dbReference type="RefSeq" id="WP_281484561.1">
    <property type="nucleotide sequence ID" value="NZ_CP124543.1"/>
</dbReference>
<dbReference type="KEGG" id="hbq:QI031_07485"/>
<keyword evidence="3" id="KW-1185">Reference proteome</keyword>
<organism evidence="2 3">
    <name type="scientific">Halotia branconii CENA392</name>
    <dbReference type="NCBI Taxonomy" id="1539056"/>
    <lineage>
        <taxon>Bacteria</taxon>
        <taxon>Bacillati</taxon>
        <taxon>Cyanobacteriota</taxon>
        <taxon>Cyanophyceae</taxon>
        <taxon>Nostocales</taxon>
        <taxon>Nodulariaceae</taxon>
        <taxon>Halotia</taxon>
    </lineage>
</organism>
<evidence type="ECO:0000256" key="1">
    <source>
        <dbReference type="SAM" id="SignalP"/>
    </source>
</evidence>
<evidence type="ECO:0000313" key="2">
    <source>
        <dbReference type="EMBL" id="WGV27323.1"/>
    </source>
</evidence>
<proteinExistence type="predicted"/>
<keyword evidence="1" id="KW-0732">Signal</keyword>
<name>A0AAJ6NVL3_9CYAN</name>
<feature type="chain" id="PRO_5042573154" description="Secreted protein" evidence="1">
    <location>
        <begin position="31"/>
        <end position="128"/>
    </location>
</feature>
<dbReference type="AlphaFoldDB" id="A0AAJ6NVL3"/>